<evidence type="ECO:0000256" key="2">
    <source>
        <dbReference type="ARBA" id="ARBA00016549"/>
    </source>
</evidence>
<reference evidence="6 7" key="1">
    <citation type="submission" date="2018-04" db="EMBL/GenBank/DDBJ databases">
        <title>Brenneria corticis sp.nov.</title>
        <authorList>
            <person name="Li Y."/>
        </authorList>
    </citation>
    <scope>NUCLEOTIDE SEQUENCE [LARGE SCALE GENOMIC DNA]</scope>
    <source>
        <strain evidence="6 7">LMG 27715</strain>
    </source>
</reference>
<dbReference type="GO" id="GO:0032259">
    <property type="term" value="P:methylation"/>
    <property type="evidence" value="ECO:0007669"/>
    <property type="project" value="UniProtKB-KW"/>
</dbReference>
<feature type="binding site" evidence="5">
    <location>
        <begin position="97"/>
        <end position="100"/>
    </location>
    <ligand>
        <name>substrate</name>
    </ligand>
</feature>
<dbReference type="CDD" id="cd16841">
    <property type="entry name" value="RraA_family"/>
    <property type="match status" value="1"/>
</dbReference>
<keyword evidence="5" id="KW-0479">Metal-binding</keyword>
<accession>A0A2U1TUN9</accession>
<dbReference type="NCBIfam" id="NF004850">
    <property type="entry name" value="PRK06201.1"/>
    <property type="match status" value="1"/>
</dbReference>
<dbReference type="RefSeq" id="WP_109053784.1">
    <property type="nucleotide sequence ID" value="NZ_QDKJ01000005.1"/>
</dbReference>
<dbReference type="PANTHER" id="PTHR33254:SF4">
    <property type="entry name" value="4-HYDROXY-4-METHYL-2-OXOGLUTARATE ALDOLASE 3-RELATED"/>
    <property type="match status" value="1"/>
</dbReference>
<evidence type="ECO:0000256" key="1">
    <source>
        <dbReference type="ARBA" id="ARBA00001968"/>
    </source>
</evidence>
<evidence type="ECO:0000256" key="3">
    <source>
        <dbReference type="ARBA" id="ARBA00029596"/>
    </source>
</evidence>
<dbReference type="GO" id="GO:0046872">
    <property type="term" value="F:metal ion binding"/>
    <property type="evidence" value="ECO:0007669"/>
    <property type="project" value="UniProtKB-KW"/>
</dbReference>
<keyword evidence="5" id="KW-0460">Magnesium</keyword>
<dbReference type="OrthoDB" id="8717144at2"/>
<protein>
    <recommendedName>
        <fullName evidence="2">Putative 4-hydroxy-4-methyl-2-oxoglutarate aldolase</fullName>
    </recommendedName>
    <alternativeName>
        <fullName evidence="3">Regulator of ribonuclease activity homolog</fullName>
    </alternativeName>
    <alternativeName>
        <fullName evidence="4">RraA-like protein</fullName>
    </alternativeName>
</protein>
<evidence type="ECO:0000313" key="7">
    <source>
        <dbReference type="Proteomes" id="UP000245138"/>
    </source>
</evidence>
<keyword evidence="6" id="KW-0808">Transferase</keyword>
<name>A0A2U1TUN9_9GAMM</name>
<evidence type="ECO:0000256" key="4">
    <source>
        <dbReference type="ARBA" id="ARBA00030169"/>
    </source>
</evidence>
<sequence>MSNNGFQIKKYFNRPKKYLIDEFRKLPAANIGDVMNRQFCLSNKIKPLNELKLTGPAFTVNLRSGDNLLFYKAIEMASPGDIIVVNGQGGEKNALMGELMLRWAIKKDIAGIIINGMIRDLGFIQQSSIPVFALGATPAGPFKDGPGEINFPISIDGVVISPGDMIVADLDGAVVIRQSDLESVLEKTKLITEKEENIKTQIENDEWDMSWVDEKLLEKNCIYL</sequence>
<dbReference type="SUPFAM" id="SSF89562">
    <property type="entry name" value="RraA-like"/>
    <property type="match status" value="1"/>
</dbReference>
<proteinExistence type="predicted"/>
<dbReference type="AlphaFoldDB" id="A0A2U1TUN9"/>
<feature type="binding site" evidence="5">
    <location>
        <position position="120"/>
    </location>
    <ligand>
        <name>Mg(2+)</name>
        <dbReference type="ChEBI" id="CHEBI:18420"/>
    </ligand>
</feature>
<comment type="cofactor">
    <cofactor evidence="1">
        <name>a divalent metal cation</name>
        <dbReference type="ChEBI" id="CHEBI:60240"/>
    </cofactor>
</comment>
<dbReference type="Proteomes" id="UP000245138">
    <property type="component" value="Unassembled WGS sequence"/>
</dbReference>
<feature type="binding site" evidence="5">
    <location>
        <position position="119"/>
    </location>
    <ligand>
        <name>substrate</name>
    </ligand>
</feature>
<dbReference type="Pfam" id="PF03737">
    <property type="entry name" value="RraA-like"/>
    <property type="match status" value="1"/>
</dbReference>
<dbReference type="GO" id="GO:0008168">
    <property type="term" value="F:methyltransferase activity"/>
    <property type="evidence" value="ECO:0007669"/>
    <property type="project" value="UniProtKB-KW"/>
</dbReference>
<organism evidence="6 7">
    <name type="scientific">Brenneria roseae subsp. americana</name>
    <dbReference type="NCBI Taxonomy" id="1508507"/>
    <lineage>
        <taxon>Bacteria</taxon>
        <taxon>Pseudomonadati</taxon>
        <taxon>Pseudomonadota</taxon>
        <taxon>Gammaproteobacteria</taxon>
        <taxon>Enterobacterales</taxon>
        <taxon>Pectobacteriaceae</taxon>
        <taxon>Brenneria</taxon>
    </lineage>
</organism>
<evidence type="ECO:0000313" key="6">
    <source>
        <dbReference type="EMBL" id="PWC13118.1"/>
    </source>
</evidence>
<dbReference type="Gene3D" id="3.50.30.40">
    <property type="entry name" value="Ribonuclease E inhibitor RraA/RraA-like"/>
    <property type="match status" value="1"/>
</dbReference>
<gene>
    <name evidence="6" type="ORF">B4923_07760</name>
</gene>
<comment type="cofactor">
    <cofactor evidence="5">
        <name>Mg(2+)</name>
        <dbReference type="ChEBI" id="CHEBI:18420"/>
    </cofactor>
</comment>
<keyword evidence="7" id="KW-1185">Reference proteome</keyword>
<dbReference type="InterPro" id="IPR036704">
    <property type="entry name" value="RraA/RraA-like_sf"/>
</dbReference>
<dbReference type="InterPro" id="IPR005493">
    <property type="entry name" value="RraA/RraA-like"/>
</dbReference>
<keyword evidence="6" id="KW-0489">Methyltransferase</keyword>
<dbReference type="PANTHER" id="PTHR33254">
    <property type="entry name" value="4-HYDROXY-4-METHYL-2-OXOGLUTARATE ALDOLASE 3-RELATED"/>
    <property type="match status" value="1"/>
</dbReference>
<comment type="caution">
    <text evidence="6">The sequence shown here is derived from an EMBL/GenBank/DDBJ whole genome shotgun (WGS) entry which is preliminary data.</text>
</comment>
<evidence type="ECO:0000256" key="5">
    <source>
        <dbReference type="PIRSR" id="PIRSR605493-1"/>
    </source>
</evidence>
<dbReference type="EMBL" id="QDKJ01000005">
    <property type="protein sequence ID" value="PWC13118.1"/>
    <property type="molecule type" value="Genomic_DNA"/>
</dbReference>